<reference evidence="2 4" key="1">
    <citation type="submission" date="2021-11" db="EMBL/GenBank/DDBJ databases">
        <authorList>
            <person name="Islam A."/>
            <person name="Islam S."/>
            <person name="Flora M.S."/>
            <person name="Rahman M."/>
            <person name="Ziaur R.M."/>
            <person name="Epstein J.H."/>
            <person name="Hassan M."/>
            <person name="Klassen M."/>
            <person name="Woodard K."/>
            <person name="Webb A."/>
            <person name="Webby R.J."/>
            <person name="El Zowalaty M.E."/>
        </authorList>
    </citation>
    <scope>NUCLEOTIDE SEQUENCE [LARGE SCALE GENOMIC DNA]</scope>
    <source>
        <strain evidence="2">Pf1</strain>
    </source>
</reference>
<feature type="transmembrane region" description="Helical" evidence="1">
    <location>
        <begin position="107"/>
        <end position="125"/>
    </location>
</feature>
<proteinExistence type="predicted"/>
<name>A0AAV0TCR9_9STRA</name>
<evidence type="ECO:0000313" key="5">
    <source>
        <dbReference type="Proteomes" id="UP001159659"/>
    </source>
</evidence>
<protein>
    <submittedName>
        <fullName evidence="3">Uncharacterized protein</fullName>
    </submittedName>
</protein>
<evidence type="ECO:0000256" key="1">
    <source>
        <dbReference type="SAM" id="Phobius"/>
    </source>
</evidence>
<keyword evidence="1" id="KW-0472">Membrane</keyword>
<dbReference type="Proteomes" id="UP001157938">
    <property type="component" value="Unassembled WGS sequence"/>
</dbReference>
<gene>
    <name evidence="2" type="ORF">PFR001_LOCUS3228</name>
    <name evidence="3" type="ORF">PFR002_LOCUS3847</name>
</gene>
<comment type="caution">
    <text evidence="3">The sequence shown here is derived from an EMBL/GenBank/DDBJ whole genome shotgun (WGS) entry which is preliminary data.</text>
</comment>
<dbReference type="EMBL" id="CANTFK010000631">
    <property type="protein sequence ID" value="CAI5719614.1"/>
    <property type="molecule type" value="Genomic_DNA"/>
</dbReference>
<keyword evidence="1" id="KW-1133">Transmembrane helix</keyword>
<evidence type="ECO:0000313" key="4">
    <source>
        <dbReference type="Proteomes" id="UP001157938"/>
    </source>
</evidence>
<organism evidence="3 5">
    <name type="scientific">Peronospora farinosa</name>
    <dbReference type="NCBI Taxonomy" id="134698"/>
    <lineage>
        <taxon>Eukaryota</taxon>
        <taxon>Sar</taxon>
        <taxon>Stramenopiles</taxon>
        <taxon>Oomycota</taxon>
        <taxon>Peronosporomycetes</taxon>
        <taxon>Peronosporales</taxon>
        <taxon>Peronosporaceae</taxon>
        <taxon>Peronospora</taxon>
    </lineage>
</organism>
<dbReference type="Proteomes" id="UP001159659">
    <property type="component" value="Unassembled WGS sequence"/>
</dbReference>
<accession>A0AAV0TCR9</accession>
<reference evidence="3" key="2">
    <citation type="submission" date="2022-12" db="EMBL/GenBank/DDBJ databases">
        <authorList>
            <person name="Webb A."/>
        </authorList>
    </citation>
    <scope>NUCLEOTIDE SEQUENCE</scope>
    <source>
        <strain evidence="3">Pf2</strain>
    </source>
</reference>
<keyword evidence="4" id="KW-1185">Reference proteome</keyword>
<evidence type="ECO:0000313" key="2">
    <source>
        <dbReference type="EMBL" id="CAH0487696.1"/>
    </source>
</evidence>
<evidence type="ECO:0000313" key="3">
    <source>
        <dbReference type="EMBL" id="CAI5719614.1"/>
    </source>
</evidence>
<dbReference type="EMBL" id="CAKLBC010000686">
    <property type="protein sequence ID" value="CAH0487696.1"/>
    <property type="molecule type" value="Genomic_DNA"/>
</dbReference>
<keyword evidence="1" id="KW-0812">Transmembrane</keyword>
<sequence length="126" mass="14152">MCFCNVINTKERVKGKNLQIDASNAPMRNDIAILRNLKGNIKTAAVQDDMEEERGFVDKLDSLFTKVVKNFQKDPKIPTPSVSERGIKNVKAYFGKLKASQTPLERGFLYATFLIVIVGIVLMMTL</sequence>
<dbReference type="AlphaFoldDB" id="A0AAV0TCR9"/>